<evidence type="ECO:0000259" key="9">
    <source>
        <dbReference type="PROSITE" id="PS50157"/>
    </source>
</evidence>
<keyword evidence="4 7" id="KW-0863">Zinc-finger</keyword>
<keyword evidence="6" id="KW-0539">Nucleus</keyword>
<evidence type="ECO:0000256" key="7">
    <source>
        <dbReference type="PROSITE-ProRule" id="PRU00042"/>
    </source>
</evidence>
<dbReference type="Gene3D" id="3.90.1300.10">
    <property type="entry name" value="Amidase signature (AS) domain"/>
    <property type="match status" value="1"/>
</dbReference>
<evidence type="ECO:0000256" key="5">
    <source>
        <dbReference type="ARBA" id="ARBA00022833"/>
    </source>
</evidence>
<reference evidence="10" key="1">
    <citation type="journal article" date="2021" name="Nat. Commun.">
        <title>Genetic determinants of endophytism in the Arabidopsis root mycobiome.</title>
        <authorList>
            <person name="Mesny F."/>
            <person name="Miyauchi S."/>
            <person name="Thiergart T."/>
            <person name="Pickel B."/>
            <person name="Atanasova L."/>
            <person name="Karlsson M."/>
            <person name="Huettel B."/>
            <person name="Barry K.W."/>
            <person name="Haridas S."/>
            <person name="Chen C."/>
            <person name="Bauer D."/>
            <person name="Andreopoulos W."/>
            <person name="Pangilinan J."/>
            <person name="LaButti K."/>
            <person name="Riley R."/>
            <person name="Lipzen A."/>
            <person name="Clum A."/>
            <person name="Drula E."/>
            <person name="Henrissat B."/>
            <person name="Kohler A."/>
            <person name="Grigoriev I.V."/>
            <person name="Martin F.M."/>
            <person name="Hacquard S."/>
        </authorList>
    </citation>
    <scope>NUCLEOTIDE SEQUENCE</scope>
    <source>
        <strain evidence="10">MPI-SDFR-AT-0068</strain>
    </source>
</reference>
<dbReference type="InterPro" id="IPR023631">
    <property type="entry name" value="Amidase_dom"/>
</dbReference>
<dbReference type="FunFam" id="3.30.160.60:FF:002343">
    <property type="entry name" value="Zinc finger protein 33A"/>
    <property type="match status" value="1"/>
</dbReference>
<dbReference type="Pfam" id="PF00096">
    <property type="entry name" value="zf-C2H2"/>
    <property type="match status" value="1"/>
</dbReference>
<dbReference type="PROSITE" id="PS50157">
    <property type="entry name" value="ZINC_FINGER_C2H2_2"/>
    <property type="match status" value="2"/>
</dbReference>
<dbReference type="Gene3D" id="3.30.160.60">
    <property type="entry name" value="Classic Zinc Finger"/>
    <property type="match status" value="2"/>
</dbReference>
<evidence type="ECO:0000256" key="4">
    <source>
        <dbReference type="ARBA" id="ARBA00022771"/>
    </source>
</evidence>
<keyword evidence="2" id="KW-0479">Metal-binding</keyword>
<feature type="region of interest" description="Disordered" evidence="8">
    <location>
        <begin position="544"/>
        <end position="583"/>
    </location>
</feature>
<keyword evidence="3" id="KW-0677">Repeat</keyword>
<feature type="domain" description="C2H2-type" evidence="9">
    <location>
        <begin position="616"/>
        <end position="644"/>
    </location>
</feature>
<dbReference type="GO" id="GO:0008270">
    <property type="term" value="F:zinc ion binding"/>
    <property type="evidence" value="ECO:0007669"/>
    <property type="project" value="UniProtKB-KW"/>
</dbReference>
<dbReference type="OrthoDB" id="654211at2759"/>
<dbReference type="GO" id="GO:0000981">
    <property type="term" value="F:DNA-binding transcription factor activity, RNA polymerase II-specific"/>
    <property type="evidence" value="ECO:0007669"/>
    <property type="project" value="InterPro"/>
</dbReference>
<dbReference type="PANTHER" id="PTHR40626:SF10">
    <property type="entry name" value="C2H2-TYPE DOMAIN-CONTAINING PROTEIN"/>
    <property type="match status" value="1"/>
</dbReference>
<dbReference type="GO" id="GO:0005634">
    <property type="term" value="C:nucleus"/>
    <property type="evidence" value="ECO:0007669"/>
    <property type="project" value="UniProtKB-SubCell"/>
</dbReference>
<feature type="compositionally biased region" description="Polar residues" evidence="8">
    <location>
        <begin position="780"/>
        <end position="789"/>
    </location>
</feature>
<evidence type="ECO:0000313" key="11">
    <source>
        <dbReference type="Proteomes" id="UP000813427"/>
    </source>
</evidence>
<evidence type="ECO:0000256" key="8">
    <source>
        <dbReference type="SAM" id="MobiDB-lite"/>
    </source>
</evidence>
<dbReference type="SUPFAM" id="SSF57667">
    <property type="entry name" value="beta-beta-alpha zinc fingers"/>
    <property type="match status" value="1"/>
</dbReference>
<dbReference type="Proteomes" id="UP000813427">
    <property type="component" value="Unassembled WGS sequence"/>
</dbReference>
<dbReference type="InterPro" id="IPR036236">
    <property type="entry name" value="Znf_C2H2_sf"/>
</dbReference>
<proteinExistence type="predicted"/>
<evidence type="ECO:0000256" key="2">
    <source>
        <dbReference type="ARBA" id="ARBA00022723"/>
    </source>
</evidence>
<name>A0A8K0S164_9HYPO</name>
<evidence type="ECO:0000256" key="1">
    <source>
        <dbReference type="ARBA" id="ARBA00004123"/>
    </source>
</evidence>
<feature type="compositionally biased region" description="Basic and acidic residues" evidence="8">
    <location>
        <begin position="818"/>
        <end position="835"/>
    </location>
</feature>
<dbReference type="InterPro" id="IPR013087">
    <property type="entry name" value="Znf_C2H2_type"/>
</dbReference>
<gene>
    <name evidence="10" type="ORF">BKA59DRAFT_491725</name>
</gene>
<dbReference type="InterPro" id="IPR036928">
    <property type="entry name" value="AS_sf"/>
</dbReference>
<feature type="domain" description="C2H2-type" evidence="9">
    <location>
        <begin position="588"/>
        <end position="615"/>
    </location>
</feature>
<dbReference type="Pfam" id="PF01425">
    <property type="entry name" value="Amidase"/>
    <property type="match status" value="1"/>
</dbReference>
<dbReference type="PANTHER" id="PTHR40626">
    <property type="entry name" value="MIP31509P"/>
    <property type="match status" value="1"/>
</dbReference>
<dbReference type="CDD" id="cd12148">
    <property type="entry name" value="fungal_TF_MHR"/>
    <property type="match status" value="1"/>
</dbReference>
<dbReference type="InterPro" id="IPR051059">
    <property type="entry name" value="VerF-like"/>
</dbReference>
<dbReference type="GO" id="GO:0000785">
    <property type="term" value="C:chromatin"/>
    <property type="evidence" value="ECO:0007669"/>
    <property type="project" value="TreeGrafter"/>
</dbReference>
<dbReference type="InterPro" id="IPR007219">
    <property type="entry name" value="XnlR_reg_dom"/>
</dbReference>
<feature type="region of interest" description="Disordered" evidence="8">
    <location>
        <begin position="776"/>
        <end position="835"/>
    </location>
</feature>
<feature type="compositionally biased region" description="Polar residues" evidence="8">
    <location>
        <begin position="796"/>
        <end position="817"/>
    </location>
</feature>
<comment type="caution">
    <text evidence="10">The sequence shown here is derived from an EMBL/GenBank/DDBJ whole genome shotgun (WGS) entry which is preliminary data.</text>
</comment>
<comment type="subcellular location">
    <subcellularLocation>
        <location evidence="1">Nucleus</location>
    </subcellularLocation>
</comment>
<dbReference type="Pfam" id="PF04082">
    <property type="entry name" value="Fungal_trans"/>
    <property type="match status" value="1"/>
</dbReference>
<dbReference type="SMART" id="SM00355">
    <property type="entry name" value="ZnF_C2H2"/>
    <property type="match status" value="2"/>
</dbReference>
<dbReference type="PROSITE" id="PS00028">
    <property type="entry name" value="ZINC_FINGER_C2H2_1"/>
    <property type="match status" value="1"/>
</dbReference>
<dbReference type="GO" id="GO:0006351">
    <property type="term" value="P:DNA-templated transcription"/>
    <property type="evidence" value="ECO:0007669"/>
    <property type="project" value="InterPro"/>
</dbReference>
<sequence>MSCPHSVGVPLQGSWVHTLTVSSGNPVQKGDVEALLEPLDISVRPDESADYQLLLAAVHDCAERVLSLPDYQPVPDIKRFPRQNIRIPNEDEQSYGHAWAHRFTIRGEQSSHSAIAGKSVCIKDCIAVAGVPQFFGSDAFPAWTPSTDATVVTRVLEAGATITGTATCENFCNSTSSFTSAQGTIDNPRQAGYSAGGSTSGGAALVTGGLADIAIGTDQGGSIRVPASLCGGVGFKPTHGLVPYTGITSGDQIDDHAGPLARTVDEVAACLDAIAGYDDIDDRSLGAAPHGSFGFLESLDGGGLQGVRIGVLKEGYDNDLVQPGVKQAFFTSINRLESLGAMVEEISIPLHKEGPSIWTIQQRISGSAGILGQAHGRRGLYLTEFEQTRLPWIAPQFEKLFPSTKNTVINGLYLQQRFPGLYGKTVNIGRQIRDAYEDKFKEYDAIIMPTTPLVAPRHGSRESVLESFKPSIGMTNNTCIFNVTGHPALSLPAGWSPAADDQNVLLPVGLQIVGGLWEEKKVLRIAKALEGSYDWQKVEVPKATDTGEPVEISPYSSTMSDAMRPDNHASPNKRQRVGYNSSSGGNLRMCAHCGRTFKRTEHLERHIRTHTKEKPFLCHCGASFARRDLLTRHQRLAEHESDAPSPEPVQDRRAIAPSTNHAIVGDQADLAAAVSLSGLSVSVDPWFCARTQQAMQLPVSPAAPSVVDQFQQQTNADPNQFVPNFLSPQMLDNGVDFDTHFREFTSFLDGVGLSAEWSPFFGEPDRQQEVFEPEIRQENNETTTPQQGAPTRAGTPFSSWLPSAPTGNRISNYVSDTDNPRASDPKTRPFKVTEEQRSNIKASIKDNAHLLDPAFCVPSRHALTRYVTSFFGGFHTHMPFIHIPTWKITEHSPELIFGIAAIGAQYCFESRASERLFFAGKALIMERLRQDTNVIGLPAFPITHPATEINRPAGNAEKDSSVETIRALIALMGFATWEPKASMVQESFALQGILTQVLRNAGLEDVEEPISPTPSDQPSDGNSLWHEWIAWIKQESTRRSKLIGFSFLHTHSIAYNVYPTLRSNEIGLRLPCSTKEWKAPTPILWRDAGKEIQEPQLFFREALSLLLRNKSESAPLSPIPTPLGNYVLLHGLLQRIHIVRDLSLPVTRSSAVLPNEEVDKLEHGLRSWTSCWQQAPESTLDPNNENGPIPFTSSSLLSLAYVRIYLHLGPYRQLETRDPQRIANAIASSPDIERSDGVIAALLYSAHMIGIPVRLGVDRVARSQAFFWSVRHSLSGLDCAVLLSKWLSKLAETVADNPLSDSEDRILHWVRCIVEEAYTVVDFDQDLDQEVPNMLDFKNPGNLCLAVLKIWAHFFKSNTQWPFINIIGVGLEKYREILIHKRI</sequence>
<keyword evidence="11" id="KW-1185">Reference proteome</keyword>
<dbReference type="SUPFAM" id="SSF75304">
    <property type="entry name" value="Amidase signature (AS) enzymes"/>
    <property type="match status" value="1"/>
</dbReference>
<organism evidence="10 11">
    <name type="scientific">Fusarium tricinctum</name>
    <dbReference type="NCBI Taxonomy" id="61284"/>
    <lineage>
        <taxon>Eukaryota</taxon>
        <taxon>Fungi</taxon>
        <taxon>Dikarya</taxon>
        <taxon>Ascomycota</taxon>
        <taxon>Pezizomycotina</taxon>
        <taxon>Sordariomycetes</taxon>
        <taxon>Hypocreomycetidae</taxon>
        <taxon>Hypocreales</taxon>
        <taxon>Nectriaceae</taxon>
        <taxon>Fusarium</taxon>
        <taxon>Fusarium tricinctum species complex</taxon>
    </lineage>
</organism>
<protein>
    <submittedName>
        <fullName evidence="10">Amidase signature domain-containing protein</fullName>
    </submittedName>
</protein>
<dbReference type="EMBL" id="JAGPXF010000003">
    <property type="protein sequence ID" value="KAH7251180.1"/>
    <property type="molecule type" value="Genomic_DNA"/>
</dbReference>
<accession>A0A8K0S164</accession>
<dbReference type="GO" id="GO:0000978">
    <property type="term" value="F:RNA polymerase II cis-regulatory region sequence-specific DNA binding"/>
    <property type="evidence" value="ECO:0007669"/>
    <property type="project" value="InterPro"/>
</dbReference>
<keyword evidence="5" id="KW-0862">Zinc</keyword>
<evidence type="ECO:0000313" key="10">
    <source>
        <dbReference type="EMBL" id="KAH7251180.1"/>
    </source>
</evidence>
<evidence type="ECO:0000256" key="3">
    <source>
        <dbReference type="ARBA" id="ARBA00022737"/>
    </source>
</evidence>
<evidence type="ECO:0000256" key="6">
    <source>
        <dbReference type="ARBA" id="ARBA00023242"/>
    </source>
</evidence>